<dbReference type="PANTHER" id="PTHR43399:SF4">
    <property type="entry name" value="CELL WALL-ASSOCIATED PROTEASE"/>
    <property type="match status" value="1"/>
</dbReference>
<evidence type="ECO:0000259" key="7">
    <source>
        <dbReference type="Pfam" id="PF18962"/>
    </source>
</evidence>
<evidence type="ECO:0000256" key="4">
    <source>
        <dbReference type="ARBA" id="ARBA00022825"/>
    </source>
</evidence>
<dbReference type="InterPro" id="IPR015500">
    <property type="entry name" value="Peptidase_S8_subtilisin-rel"/>
</dbReference>
<dbReference type="HOGENOM" id="CLU_026626_0_0_10"/>
<dbReference type="EMBL" id="CP002955">
    <property type="protein sequence ID" value="AEL27957.1"/>
    <property type="molecule type" value="Genomic_DNA"/>
</dbReference>
<dbReference type="InterPro" id="IPR051048">
    <property type="entry name" value="Peptidase_S8/S53_subtilisin"/>
</dbReference>
<dbReference type="InterPro" id="IPR000209">
    <property type="entry name" value="Peptidase_S8/S53_dom"/>
</dbReference>
<evidence type="ECO:0000313" key="9">
    <source>
        <dbReference type="Proteomes" id="UP000001635"/>
    </source>
</evidence>
<dbReference type="Gene3D" id="3.40.50.200">
    <property type="entry name" value="Peptidase S8/S53 domain"/>
    <property type="match status" value="1"/>
</dbReference>
<dbReference type="RefSeq" id="WP_014022241.1">
    <property type="nucleotide sequence ID" value="NC_015914.1"/>
</dbReference>
<dbReference type="PANTHER" id="PTHR43399">
    <property type="entry name" value="SUBTILISIN-RELATED"/>
    <property type="match status" value="1"/>
</dbReference>
<dbReference type="InterPro" id="IPR023828">
    <property type="entry name" value="Peptidase_S8_Ser-AS"/>
</dbReference>
<comment type="similarity">
    <text evidence="1 5">Belongs to the peptidase S8 family.</text>
</comment>
<dbReference type="SUPFAM" id="SSF52743">
    <property type="entry name" value="Subtilisin-like"/>
    <property type="match status" value="1"/>
</dbReference>
<dbReference type="OrthoDB" id="9792152at2"/>
<dbReference type="PROSITE" id="PS51892">
    <property type="entry name" value="SUBTILASE"/>
    <property type="match status" value="1"/>
</dbReference>
<dbReference type="KEGG" id="cmr:Cycma_4254"/>
<dbReference type="eggNOG" id="COG1404">
    <property type="taxonomic scope" value="Bacteria"/>
</dbReference>
<protein>
    <submittedName>
        <fullName evidence="8">Peptidase S8 and S53 subtilisin kexin sedolisin</fullName>
    </submittedName>
</protein>
<dbReference type="NCBIfam" id="TIGR04183">
    <property type="entry name" value="Por_Secre_tail"/>
    <property type="match status" value="1"/>
</dbReference>
<accession>G0IWG3</accession>
<dbReference type="InterPro" id="IPR036852">
    <property type="entry name" value="Peptidase_S8/S53_dom_sf"/>
</dbReference>
<feature type="domain" description="Peptidase S8/S53" evidence="6">
    <location>
        <begin position="165"/>
        <end position="439"/>
    </location>
</feature>
<dbReference type="InterPro" id="IPR017317">
    <property type="entry name" value="Pept_S8_subtilisin_bacteroid-2"/>
</dbReference>
<feature type="domain" description="Secretion system C-terminal sorting" evidence="7">
    <location>
        <begin position="465"/>
        <end position="537"/>
    </location>
</feature>
<evidence type="ECO:0000256" key="1">
    <source>
        <dbReference type="ARBA" id="ARBA00011073"/>
    </source>
</evidence>
<dbReference type="CDD" id="cd07493">
    <property type="entry name" value="Peptidases_S8_9"/>
    <property type="match status" value="1"/>
</dbReference>
<name>G0IWG3_CYCMS</name>
<evidence type="ECO:0000256" key="3">
    <source>
        <dbReference type="ARBA" id="ARBA00022801"/>
    </source>
</evidence>
<keyword evidence="3 5" id="KW-0378">Hydrolase</keyword>
<keyword evidence="2 5" id="KW-0645">Protease</keyword>
<dbReference type="InterPro" id="IPR026444">
    <property type="entry name" value="Secre_tail"/>
</dbReference>
<feature type="active site" description="Charge relay system" evidence="5">
    <location>
        <position position="174"/>
    </location>
</feature>
<keyword evidence="4 5" id="KW-0720">Serine protease</keyword>
<proteinExistence type="inferred from homology"/>
<dbReference type="GO" id="GO:0004252">
    <property type="term" value="F:serine-type endopeptidase activity"/>
    <property type="evidence" value="ECO:0007669"/>
    <property type="project" value="UniProtKB-UniRule"/>
</dbReference>
<dbReference type="GO" id="GO:0006508">
    <property type="term" value="P:proteolysis"/>
    <property type="evidence" value="ECO:0007669"/>
    <property type="project" value="UniProtKB-KW"/>
</dbReference>
<dbReference type="Pfam" id="PF00082">
    <property type="entry name" value="Peptidase_S8"/>
    <property type="match status" value="1"/>
</dbReference>
<dbReference type="AlphaFoldDB" id="G0IWG3"/>
<dbReference type="PIRSF" id="PIRSF037903">
    <property type="entry name" value="Subtilisin_rel_GFO_2223"/>
    <property type="match status" value="1"/>
</dbReference>
<evidence type="ECO:0000256" key="2">
    <source>
        <dbReference type="ARBA" id="ARBA00022670"/>
    </source>
</evidence>
<keyword evidence="9" id="KW-1185">Reference proteome</keyword>
<evidence type="ECO:0000313" key="8">
    <source>
        <dbReference type="EMBL" id="AEL27957.1"/>
    </source>
</evidence>
<gene>
    <name evidence="8" type="ordered locus">Cycma_4254</name>
</gene>
<dbReference type="Proteomes" id="UP000001635">
    <property type="component" value="Chromosome"/>
</dbReference>
<dbReference type="STRING" id="880070.Cycma_4254"/>
<dbReference type="Pfam" id="PF18962">
    <property type="entry name" value="Por_Secre_tail"/>
    <property type="match status" value="1"/>
</dbReference>
<evidence type="ECO:0000256" key="5">
    <source>
        <dbReference type="PROSITE-ProRule" id="PRU01240"/>
    </source>
</evidence>
<dbReference type="PROSITE" id="PS00138">
    <property type="entry name" value="SUBTILASE_SER"/>
    <property type="match status" value="1"/>
</dbReference>
<organism evidence="8 9">
    <name type="scientific">Cyclobacterium marinum (strain ATCC 25205 / DSM 745 / LMG 13164 / NCIMB 1802)</name>
    <name type="common">Flectobacillus marinus</name>
    <dbReference type="NCBI Taxonomy" id="880070"/>
    <lineage>
        <taxon>Bacteria</taxon>
        <taxon>Pseudomonadati</taxon>
        <taxon>Bacteroidota</taxon>
        <taxon>Cytophagia</taxon>
        <taxon>Cytophagales</taxon>
        <taxon>Cyclobacteriaceae</taxon>
        <taxon>Cyclobacterium</taxon>
    </lineage>
</organism>
<feature type="active site" description="Charge relay system" evidence="5">
    <location>
        <position position="215"/>
    </location>
</feature>
<dbReference type="PRINTS" id="PR00723">
    <property type="entry name" value="SUBTILISIN"/>
</dbReference>
<evidence type="ECO:0000259" key="6">
    <source>
        <dbReference type="Pfam" id="PF00082"/>
    </source>
</evidence>
<reference evidence="9" key="1">
    <citation type="submission" date="2011-07" db="EMBL/GenBank/DDBJ databases">
        <title>The complete genome of Cyclobacterium marinum DSM 745.</title>
        <authorList>
            <person name="Lucas S."/>
            <person name="Han J."/>
            <person name="Lapidus A."/>
            <person name="Bruce D."/>
            <person name="Goodwin L."/>
            <person name="Pitluck S."/>
            <person name="Peters L."/>
            <person name="Kyrpides N."/>
            <person name="Mavromatis K."/>
            <person name="Ivanova N."/>
            <person name="Ovchinnikova G."/>
            <person name="Chertkov O."/>
            <person name="Detter J.C."/>
            <person name="Tapia R."/>
            <person name="Han C."/>
            <person name="Land M."/>
            <person name="Hauser L."/>
            <person name="Markowitz V."/>
            <person name="Cheng J.-F."/>
            <person name="Hugenholtz P."/>
            <person name="Woyke T."/>
            <person name="Wu D."/>
            <person name="Tindall B."/>
            <person name="Schuetze A."/>
            <person name="Brambilla E."/>
            <person name="Klenk H.-P."/>
            <person name="Eisen J.A."/>
        </authorList>
    </citation>
    <scope>NUCLEOTIDE SEQUENCE [LARGE SCALE GENOMIC DNA]</scope>
    <source>
        <strain evidence="9">ATCC 25205 / DSM 745 / LMG 13164 / NCIMB 1802</strain>
    </source>
</reference>
<sequence length="541" mass="59237">MVKFSTAIVLLFWLTIVNGLAQDRYAVHYKYKPNGVFSESLLSEKSITRRSRDNVLLDSTDLPVATKYIEAIRPYVNRFIYHSKWLNASIIQASEEAIKDISSLDFVNEVNLVAKGEGGTLERSTKNYKAKKKKKGNSSATAPSDFEFQNSILGISAMHEAGYTGEGVFVAIFDAGFLNVDKIPAFDHLFAEQKIYATKDFVVPDSDNVYRADTHGTGTLSLMAAYDPENLIAGAYGASYILCITEDVDSEYRIEEYNWVKAAEYADSLGVDLINSSLGYNYFDDEGMNYSKEDLDGQTAIITKGANMAAEKGILVVSSAGNEGNISWKTITVPSDAKNILSVGAINSNLNKAGFSSIGPSADNRIKPELVAYGSGVTLWRQEEGTSSSSGTSFSAPQVAALAAGLREANPNWTNDKLREQILLSGSQFTQPDNELGYGVPDFTRAMFGKLIEDGEPEGESTTRVYPNPLTKDELLIEFGTSINCTMKLFASDGKLVSELELERSKSNFPYSASMEVLNPGIYLVELQDDSSVSTVKLWKK</sequence>
<feature type="active site" description="Charge relay system" evidence="5">
    <location>
        <position position="393"/>
    </location>
</feature>